<protein>
    <submittedName>
        <fullName evidence="3">Stage III sporulation protein AE</fullName>
    </submittedName>
</protein>
<evidence type="ECO:0000313" key="3">
    <source>
        <dbReference type="EMBL" id="GAA0482144.1"/>
    </source>
</evidence>
<keyword evidence="2" id="KW-0732">Signal</keyword>
<dbReference type="Proteomes" id="UP001500880">
    <property type="component" value="Unassembled WGS sequence"/>
</dbReference>
<dbReference type="Pfam" id="PF09546">
    <property type="entry name" value="Spore_III_AE"/>
    <property type="match status" value="1"/>
</dbReference>
<keyword evidence="1" id="KW-0812">Transmembrane</keyword>
<dbReference type="RefSeq" id="WP_343836910.1">
    <property type="nucleotide sequence ID" value="NZ_BAAADO010000001.1"/>
</dbReference>
<feature type="transmembrane region" description="Helical" evidence="1">
    <location>
        <begin position="199"/>
        <end position="226"/>
    </location>
</feature>
<feature type="transmembrane region" description="Helical" evidence="1">
    <location>
        <begin position="312"/>
        <end position="345"/>
    </location>
</feature>
<evidence type="ECO:0000256" key="2">
    <source>
        <dbReference type="SAM" id="SignalP"/>
    </source>
</evidence>
<dbReference type="EMBL" id="BAAADO010000001">
    <property type="protein sequence ID" value="GAA0482144.1"/>
    <property type="molecule type" value="Genomic_DNA"/>
</dbReference>
<keyword evidence="1" id="KW-0472">Membrane</keyword>
<gene>
    <name evidence="3" type="primary">spoIIIAE</name>
    <name evidence="3" type="ORF">GCM10008986_03730</name>
</gene>
<organism evidence="3 4">
    <name type="scientific">Salinibacillus aidingensis</name>
    <dbReference type="NCBI Taxonomy" id="237684"/>
    <lineage>
        <taxon>Bacteria</taxon>
        <taxon>Bacillati</taxon>
        <taxon>Bacillota</taxon>
        <taxon>Bacilli</taxon>
        <taxon>Bacillales</taxon>
        <taxon>Bacillaceae</taxon>
        <taxon>Salinibacillus</taxon>
    </lineage>
</organism>
<feature type="transmembrane region" description="Helical" evidence="1">
    <location>
        <begin position="108"/>
        <end position="125"/>
    </location>
</feature>
<dbReference type="NCBIfam" id="TIGR02829">
    <property type="entry name" value="spore_III_AE"/>
    <property type="match status" value="1"/>
</dbReference>
<accession>A0ABN1AR45</accession>
<feature type="transmembrane region" description="Helical" evidence="1">
    <location>
        <begin position="137"/>
        <end position="158"/>
    </location>
</feature>
<feature type="transmembrane region" description="Helical" evidence="1">
    <location>
        <begin position="170"/>
        <end position="192"/>
    </location>
</feature>
<keyword evidence="4" id="KW-1185">Reference proteome</keyword>
<name>A0ABN1AR45_9BACI</name>
<reference evidence="3 4" key="1">
    <citation type="journal article" date="2019" name="Int. J. Syst. Evol. Microbiol.">
        <title>The Global Catalogue of Microorganisms (GCM) 10K type strain sequencing project: providing services to taxonomists for standard genome sequencing and annotation.</title>
        <authorList>
            <consortium name="The Broad Institute Genomics Platform"/>
            <consortium name="The Broad Institute Genome Sequencing Center for Infectious Disease"/>
            <person name="Wu L."/>
            <person name="Ma J."/>
        </authorList>
    </citation>
    <scope>NUCLEOTIDE SEQUENCE [LARGE SCALE GENOMIC DNA]</scope>
    <source>
        <strain evidence="3 4">JCM 12389</strain>
    </source>
</reference>
<evidence type="ECO:0000256" key="1">
    <source>
        <dbReference type="SAM" id="Phobius"/>
    </source>
</evidence>
<dbReference type="InterPro" id="IPR014194">
    <property type="entry name" value="Spore_III_AE"/>
</dbReference>
<feature type="transmembrane region" description="Helical" evidence="1">
    <location>
        <begin position="365"/>
        <end position="389"/>
    </location>
</feature>
<proteinExistence type="predicted"/>
<keyword evidence="1" id="KW-1133">Transmembrane helix</keyword>
<evidence type="ECO:0000313" key="4">
    <source>
        <dbReference type="Proteomes" id="UP001500880"/>
    </source>
</evidence>
<comment type="caution">
    <text evidence="3">The sequence shown here is derived from an EMBL/GenBank/DDBJ whole genome shotgun (WGS) entry which is preliminary data.</text>
</comment>
<feature type="signal peptide" evidence="2">
    <location>
        <begin position="1"/>
        <end position="27"/>
    </location>
</feature>
<sequence>MNVYFKRFIVALLLVFFYFLLPEEVQAAEPNPQQNAERWANQQIQDQSYEKIGDYWSNLKENYGEFLPDLSNKDLTDFMKEDASVSIKSWINGLLKYLFHELLANGKLLGSLILLTLFSVILQTLQNAFESKTVNKVAYAVVYLVLITLALSSFQLAVSYTNNAIDAMSNFMWALLPLILSIMASVGSITSITFFQPIILFLINVSGFLISTFVIPLIFLSALLHIVSSLNENYQATKLANLLRNVGLSVLGVFFTIFVGVISVQGATTAITDGLAVRTAKFVTGNFIPVIGRMFTDAADTMLSASMLLKNTIGIVGVIIVLGVALFPAIKVFVISVIYKLAAAILQPVGGGPVINTMDLISKHIMYIFAALLVVTMMFFFSIVILVAASNLTLMVR</sequence>
<feature type="transmembrane region" description="Helical" evidence="1">
    <location>
        <begin position="246"/>
        <end position="271"/>
    </location>
</feature>
<feature type="chain" id="PRO_5047201043" evidence="2">
    <location>
        <begin position="28"/>
        <end position="397"/>
    </location>
</feature>